<sequence length="197" mass="21801">MHSLESVYFPDKDNNTINTIEVNSGLARTSLGTSIPPFHQAGIPIIISIVRNQVALLEPLPSLQQMSLAGAKCCFPYWKQIGLFVGSPINPTQPANCVVASVSAVQPENDYDFEICNREGKKNSNANCLSRRDYLVSQSSSEPEDVIPSVDFNLVSDEKETNDHLQVSFVITILIIHLLQVSWKSVLPMTMNDQLKL</sequence>
<accession>A0A6J8CWC3</accession>
<name>A0A6J8CWC3_MYTCO</name>
<evidence type="ECO:0000313" key="2">
    <source>
        <dbReference type="Proteomes" id="UP000507470"/>
    </source>
</evidence>
<dbReference type="AlphaFoldDB" id="A0A6J8CWC3"/>
<dbReference type="Proteomes" id="UP000507470">
    <property type="component" value="Unassembled WGS sequence"/>
</dbReference>
<keyword evidence="2" id="KW-1185">Reference proteome</keyword>
<dbReference type="EMBL" id="CACVKT020006320">
    <property type="protein sequence ID" value="CAC5400813.1"/>
    <property type="molecule type" value="Genomic_DNA"/>
</dbReference>
<protein>
    <submittedName>
        <fullName evidence="1">Uncharacterized protein</fullName>
    </submittedName>
</protein>
<organism evidence="1 2">
    <name type="scientific">Mytilus coruscus</name>
    <name type="common">Sea mussel</name>
    <dbReference type="NCBI Taxonomy" id="42192"/>
    <lineage>
        <taxon>Eukaryota</taxon>
        <taxon>Metazoa</taxon>
        <taxon>Spiralia</taxon>
        <taxon>Lophotrochozoa</taxon>
        <taxon>Mollusca</taxon>
        <taxon>Bivalvia</taxon>
        <taxon>Autobranchia</taxon>
        <taxon>Pteriomorphia</taxon>
        <taxon>Mytilida</taxon>
        <taxon>Mytiloidea</taxon>
        <taxon>Mytilidae</taxon>
        <taxon>Mytilinae</taxon>
        <taxon>Mytilus</taxon>
    </lineage>
</organism>
<reference evidence="1 2" key="1">
    <citation type="submission" date="2020-06" db="EMBL/GenBank/DDBJ databases">
        <authorList>
            <person name="Li R."/>
            <person name="Bekaert M."/>
        </authorList>
    </citation>
    <scope>NUCLEOTIDE SEQUENCE [LARGE SCALE GENOMIC DNA]</scope>
    <source>
        <strain evidence="2">wild</strain>
    </source>
</reference>
<proteinExistence type="predicted"/>
<gene>
    <name evidence="1" type="ORF">MCOR_34964</name>
</gene>
<evidence type="ECO:0000313" key="1">
    <source>
        <dbReference type="EMBL" id="CAC5400813.1"/>
    </source>
</evidence>